<dbReference type="Proteomes" id="UP000075683">
    <property type="component" value="Unassembled WGS sequence"/>
</dbReference>
<reference evidence="2 3" key="1">
    <citation type="submission" date="2016-01" db="EMBL/GenBank/DDBJ databases">
        <title>Draft Genome Sequences of Seven Thermophilic Sporeformers Isolated from Foods.</title>
        <authorList>
            <person name="Berendsen E.M."/>
            <person name="Wells-Bennik M.H."/>
            <person name="Krawcyk A.O."/>
            <person name="De Jong A."/>
            <person name="Holsappel S."/>
            <person name="Eijlander R.T."/>
            <person name="Kuipers O.P."/>
        </authorList>
    </citation>
    <scope>NUCLEOTIDE SEQUENCE [LARGE SCALE GENOMIC DNA]</scope>
    <source>
        <strain evidence="2 3">B4135</strain>
    </source>
</reference>
<dbReference type="EMBL" id="LQYT01000036">
    <property type="protein sequence ID" value="KYD20148.1"/>
    <property type="molecule type" value="Genomic_DNA"/>
</dbReference>
<name>A0A150M6I4_9BACI</name>
<evidence type="ECO:0000313" key="2">
    <source>
        <dbReference type="EMBL" id="KYD20148.1"/>
    </source>
</evidence>
<dbReference type="STRING" id="301148.B4135_1923"/>
<sequence>MAQTEPLREPMGMHQPKRHGKILFFRQVEKRTENIDNSID</sequence>
<comment type="caution">
    <text evidence="2">The sequence shown here is derived from an EMBL/GenBank/DDBJ whole genome shotgun (WGS) entry which is preliminary data.</text>
</comment>
<dbReference type="AlphaFoldDB" id="A0A150M6I4"/>
<proteinExistence type="predicted"/>
<organism evidence="2 3">
    <name type="scientific">Caldibacillus debilis</name>
    <dbReference type="NCBI Taxonomy" id="301148"/>
    <lineage>
        <taxon>Bacteria</taxon>
        <taxon>Bacillati</taxon>
        <taxon>Bacillota</taxon>
        <taxon>Bacilli</taxon>
        <taxon>Bacillales</taxon>
        <taxon>Bacillaceae</taxon>
        <taxon>Caldibacillus</taxon>
    </lineage>
</organism>
<evidence type="ECO:0000256" key="1">
    <source>
        <dbReference type="SAM" id="MobiDB-lite"/>
    </source>
</evidence>
<gene>
    <name evidence="2" type="ORF">B4135_1923</name>
</gene>
<accession>A0A150M6I4</accession>
<protein>
    <submittedName>
        <fullName evidence="2">Uncharacterized protein</fullName>
    </submittedName>
</protein>
<feature type="region of interest" description="Disordered" evidence="1">
    <location>
        <begin position="1"/>
        <end position="20"/>
    </location>
</feature>
<evidence type="ECO:0000313" key="3">
    <source>
        <dbReference type="Proteomes" id="UP000075683"/>
    </source>
</evidence>